<evidence type="ECO:0000259" key="9">
    <source>
        <dbReference type="Pfam" id="PF08241"/>
    </source>
</evidence>
<comment type="pathway">
    <text evidence="2 8">Cofactor biosynthesis; biotin biosynthesis.</text>
</comment>
<keyword evidence="7 8" id="KW-0093">Biotin biosynthesis</keyword>
<dbReference type="NCBIfam" id="NF007610">
    <property type="entry name" value="PRK10258.1"/>
    <property type="match status" value="1"/>
</dbReference>
<dbReference type="GO" id="GO:0009102">
    <property type="term" value="P:biotin biosynthetic process"/>
    <property type="evidence" value="ECO:0007669"/>
    <property type="project" value="UniProtKB-UniRule"/>
</dbReference>
<keyword evidence="4 8" id="KW-0489">Methyltransferase</keyword>
<keyword evidence="5 8" id="KW-0808">Transferase</keyword>
<comment type="similarity">
    <text evidence="8">Belongs to the methyltransferase superfamily.</text>
</comment>
<evidence type="ECO:0000256" key="8">
    <source>
        <dbReference type="HAMAP-Rule" id="MF_00835"/>
    </source>
</evidence>
<comment type="caution">
    <text evidence="10">The sequence shown here is derived from an EMBL/GenBank/DDBJ whole genome shotgun (WGS) entry which is preliminary data.</text>
</comment>
<dbReference type="AlphaFoldDB" id="A0A1B7HS58"/>
<comment type="function">
    <text evidence="8">Converts the free carboxyl group of a malonyl-thioester to its methyl ester by transfer of a methyl group from S-adenosyl-L-methionine (SAM). It allows to synthesize pimeloyl-ACP via the fatty acid synthetic pathway.</text>
</comment>
<dbReference type="GO" id="GO:0010340">
    <property type="term" value="F:carboxyl-O-methyltransferase activity"/>
    <property type="evidence" value="ECO:0007669"/>
    <property type="project" value="UniProtKB-UniRule"/>
</dbReference>
<reference evidence="10 11" key="1">
    <citation type="submission" date="2016-04" db="EMBL/GenBank/DDBJ databases">
        <title>ATOL: Assembling a taxonomically balanced genome-scale reconstruction of the evolutionary history of the Enterobacteriaceae.</title>
        <authorList>
            <person name="Plunkett G.III."/>
            <person name="Neeno-Eckwall E.C."/>
            <person name="Glasner J.D."/>
            <person name="Perna N.T."/>
        </authorList>
    </citation>
    <scope>NUCLEOTIDE SEQUENCE [LARGE SCALE GENOMIC DNA]</scope>
    <source>
        <strain evidence="10 11">ATCC 51604</strain>
    </source>
</reference>
<dbReference type="GO" id="GO:0008757">
    <property type="term" value="F:S-adenosylmethionine-dependent methyltransferase activity"/>
    <property type="evidence" value="ECO:0007669"/>
    <property type="project" value="InterPro"/>
</dbReference>
<evidence type="ECO:0000256" key="7">
    <source>
        <dbReference type="ARBA" id="ARBA00022756"/>
    </source>
</evidence>
<dbReference type="EMBL" id="LXEP01000031">
    <property type="protein sequence ID" value="OAT18491.1"/>
    <property type="molecule type" value="Genomic_DNA"/>
</dbReference>
<organism evidence="10 11">
    <name type="scientific">Buttiauxella gaviniae ATCC 51604</name>
    <dbReference type="NCBI Taxonomy" id="1354253"/>
    <lineage>
        <taxon>Bacteria</taxon>
        <taxon>Pseudomonadati</taxon>
        <taxon>Pseudomonadota</taxon>
        <taxon>Gammaproteobacteria</taxon>
        <taxon>Enterobacterales</taxon>
        <taxon>Enterobacteriaceae</taxon>
        <taxon>Buttiauxella</taxon>
    </lineage>
</organism>
<dbReference type="Pfam" id="PF08241">
    <property type="entry name" value="Methyltransf_11"/>
    <property type="match status" value="1"/>
</dbReference>
<dbReference type="PANTHER" id="PTHR43861:SF1">
    <property type="entry name" value="TRANS-ACONITATE 2-METHYLTRANSFERASE"/>
    <property type="match status" value="1"/>
</dbReference>
<dbReference type="InterPro" id="IPR013216">
    <property type="entry name" value="Methyltransf_11"/>
</dbReference>
<dbReference type="GO" id="GO:0032259">
    <property type="term" value="P:methylation"/>
    <property type="evidence" value="ECO:0007669"/>
    <property type="project" value="UniProtKB-KW"/>
</dbReference>
<dbReference type="Gene3D" id="3.40.50.150">
    <property type="entry name" value="Vaccinia Virus protein VP39"/>
    <property type="match status" value="1"/>
</dbReference>
<proteinExistence type="inferred from homology"/>
<dbReference type="RefSeq" id="WP_064517195.1">
    <property type="nucleotide sequence ID" value="NZ_LXEP01000031.1"/>
</dbReference>
<evidence type="ECO:0000256" key="5">
    <source>
        <dbReference type="ARBA" id="ARBA00022679"/>
    </source>
</evidence>
<evidence type="ECO:0000256" key="3">
    <source>
        <dbReference type="ARBA" id="ARBA00012327"/>
    </source>
</evidence>
<evidence type="ECO:0000256" key="2">
    <source>
        <dbReference type="ARBA" id="ARBA00004746"/>
    </source>
</evidence>
<dbReference type="UniPathway" id="UPA00078"/>
<dbReference type="CDD" id="cd02440">
    <property type="entry name" value="AdoMet_MTases"/>
    <property type="match status" value="1"/>
</dbReference>
<dbReference type="HAMAP" id="MF_00835">
    <property type="entry name" value="BioC"/>
    <property type="match status" value="1"/>
</dbReference>
<evidence type="ECO:0000256" key="4">
    <source>
        <dbReference type="ARBA" id="ARBA00022603"/>
    </source>
</evidence>
<dbReference type="PATRIC" id="fig|1354253.4.peg.3469"/>
<dbReference type="GO" id="GO:0102130">
    <property type="term" value="F:malonyl-CoA methyltransferase activity"/>
    <property type="evidence" value="ECO:0007669"/>
    <property type="project" value="UniProtKB-EC"/>
</dbReference>
<keyword evidence="6 8" id="KW-0949">S-adenosyl-L-methionine</keyword>
<dbReference type="EC" id="2.1.1.197" evidence="3 8"/>
<dbReference type="Proteomes" id="UP000078504">
    <property type="component" value="Unassembled WGS sequence"/>
</dbReference>
<evidence type="ECO:0000256" key="1">
    <source>
        <dbReference type="ARBA" id="ARBA00000852"/>
    </source>
</evidence>
<evidence type="ECO:0000256" key="6">
    <source>
        <dbReference type="ARBA" id="ARBA00022691"/>
    </source>
</evidence>
<dbReference type="InterPro" id="IPR029063">
    <property type="entry name" value="SAM-dependent_MTases_sf"/>
</dbReference>
<protein>
    <recommendedName>
        <fullName evidence="3 8">Malonyl-[acyl-carrier protein] O-methyltransferase</fullName>
        <shortName evidence="8">Malonyl-ACP O-methyltransferase</shortName>
        <ecNumber evidence="3 8">2.1.1.197</ecNumber>
    </recommendedName>
    <alternativeName>
        <fullName evidence="8">Biotin synthesis protein BioC</fullName>
    </alternativeName>
</protein>
<name>A0A1B7HS58_9ENTR</name>
<evidence type="ECO:0000313" key="10">
    <source>
        <dbReference type="EMBL" id="OAT18491.1"/>
    </source>
</evidence>
<dbReference type="NCBIfam" id="TIGR02072">
    <property type="entry name" value="BioC"/>
    <property type="match status" value="1"/>
</dbReference>
<sequence length="252" mass="27888">MTRLVDKAAIAAAFGRAASTYDSHAELQRTSGDLLLGMLEGRQISNVLDAGCGTGWYSRAWREKGCHVTALDLSPAMLNHAALQGSADNYLEGDIEAINLADQQVDLAWSNLAVQWCNDLRSGLSELYRVTRSGGCLAFTTLAANSLCELHTAWQVIDERSHANRFMTFEQIQDACEGWRYSLEIHEISQSYDSVLSAMQSLKGIGATHLHDGRKASLMTRQQLQKLSLAWPQKQGQFPLTWQLVCGVIERD</sequence>
<dbReference type="SUPFAM" id="SSF53335">
    <property type="entry name" value="S-adenosyl-L-methionine-dependent methyltransferases"/>
    <property type="match status" value="1"/>
</dbReference>
<feature type="domain" description="Methyltransferase type 11" evidence="9">
    <location>
        <begin position="48"/>
        <end position="139"/>
    </location>
</feature>
<dbReference type="PANTHER" id="PTHR43861">
    <property type="entry name" value="TRANS-ACONITATE 2-METHYLTRANSFERASE-RELATED"/>
    <property type="match status" value="1"/>
</dbReference>
<gene>
    <name evidence="8" type="primary">bioC</name>
    <name evidence="10" type="ORF">M977_03413</name>
</gene>
<comment type="catalytic activity">
    <reaction evidence="1 8">
        <text>malonyl-[ACP] + S-adenosyl-L-methionine = malonyl-[ACP] methyl ester + S-adenosyl-L-homocysteine</text>
        <dbReference type="Rhea" id="RHEA:17105"/>
        <dbReference type="Rhea" id="RHEA-COMP:9623"/>
        <dbReference type="Rhea" id="RHEA-COMP:9954"/>
        <dbReference type="ChEBI" id="CHEBI:57856"/>
        <dbReference type="ChEBI" id="CHEBI:59789"/>
        <dbReference type="ChEBI" id="CHEBI:78449"/>
        <dbReference type="ChEBI" id="CHEBI:78845"/>
        <dbReference type="EC" id="2.1.1.197"/>
    </reaction>
</comment>
<dbReference type="InterPro" id="IPR011814">
    <property type="entry name" value="BioC"/>
</dbReference>
<accession>A0A1B7HS58</accession>
<evidence type="ECO:0000313" key="11">
    <source>
        <dbReference type="Proteomes" id="UP000078504"/>
    </source>
</evidence>